<keyword evidence="8" id="KW-0131">Cell cycle</keyword>
<dbReference type="PANTHER" id="PTHR24056:SF107">
    <property type="entry name" value="CYCLIN-DEPENDENT KINASE 11A-RELATED"/>
    <property type="match status" value="1"/>
</dbReference>
<dbReference type="PANTHER" id="PTHR24056">
    <property type="entry name" value="CELL DIVISION PROTEIN KINASE"/>
    <property type="match status" value="1"/>
</dbReference>
<dbReference type="GO" id="GO:0051301">
    <property type="term" value="P:cell division"/>
    <property type="evidence" value="ECO:0007669"/>
    <property type="project" value="UniProtKB-KW"/>
</dbReference>
<dbReference type="Pfam" id="PF00069">
    <property type="entry name" value="Pkinase"/>
    <property type="match status" value="1"/>
</dbReference>
<evidence type="ECO:0000256" key="5">
    <source>
        <dbReference type="ARBA" id="ARBA00022777"/>
    </source>
</evidence>
<evidence type="ECO:0000313" key="8">
    <source>
        <dbReference type="EMBL" id="GFH20835.1"/>
    </source>
</evidence>
<dbReference type="GO" id="GO:0004674">
    <property type="term" value="F:protein serine/threonine kinase activity"/>
    <property type="evidence" value="ECO:0007669"/>
    <property type="project" value="UniProtKB-KW"/>
</dbReference>
<evidence type="ECO:0000259" key="7">
    <source>
        <dbReference type="PROSITE" id="PS50011"/>
    </source>
</evidence>
<keyword evidence="3" id="KW-0808">Transferase</keyword>
<dbReference type="AlphaFoldDB" id="A0A699ZFY9"/>
<keyword evidence="9" id="KW-1185">Reference proteome</keyword>
<name>A0A699ZFY9_HAELA</name>
<evidence type="ECO:0000256" key="3">
    <source>
        <dbReference type="ARBA" id="ARBA00022679"/>
    </source>
</evidence>
<dbReference type="SUPFAM" id="SSF56112">
    <property type="entry name" value="Protein kinase-like (PK-like)"/>
    <property type="match status" value="1"/>
</dbReference>
<feature type="domain" description="Protein kinase" evidence="7">
    <location>
        <begin position="1"/>
        <end position="228"/>
    </location>
</feature>
<reference evidence="8 9" key="1">
    <citation type="submission" date="2020-02" db="EMBL/GenBank/DDBJ databases">
        <title>Draft genome sequence of Haematococcus lacustris strain NIES-144.</title>
        <authorList>
            <person name="Morimoto D."/>
            <person name="Nakagawa S."/>
            <person name="Yoshida T."/>
            <person name="Sawayama S."/>
        </authorList>
    </citation>
    <scope>NUCLEOTIDE SEQUENCE [LARGE SCALE GENOMIC DNA]</scope>
    <source>
        <strain evidence="8 9">NIES-144</strain>
    </source>
</reference>
<evidence type="ECO:0000313" key="9">
    <source>
        <dbReference type="Proteomes" id="UP000485058"/>
    </source>
</evidence>
<dbReference type="InterPro" id="IPR011009">
    <property type="entry name" value="Kinase-like_dom_sf"/>
</dbReference>
<dbReference type="Gene3D" id="3.30.200.20">
    <property type="entry name" value="Phosphorylase Kinase, domain 1"/>
    <property type="match status" value="1"/>
</dbReference>
<sequence>MQVVALKKVRMDSVFLVFEWVDHDMGRLLDAMPRCFSLPEVKCLVQQLLRAVAHLHRCWVVHRDIKMSNLLYSSSCGLLKLCDFGLARYFPPVPGPMTPRVVTLWYRPPELLLGAEVYGEAVDMWSVGCVMGELLRHAPLFPAHSEPECLRMQCELLGTPTPRTWKGLSSLPHFSMLNLPHQPENHLHKVLGTAAEGCHACLDLLQSLLAFDPDQRISAEAALNHPFFSAIDLKRQLLQERERDRRLGSYFG</sequence>
<dbReference type="InterPro" id="IPR050108">
    <property type="entry name" value="CDK"/>
</dbReference>
<keyword evidence="4" id="KW-0547">Nucleotide-binding</keyword>
<keyword evidence="2" id="KW-0723">Serine/threonine-protein kinase</keyword>
<evidence type="ECO:0000256" key="1">
    <source>
        <dbReference type="ARBA" id="ARBA00006485"/>
    </source>
</evidence>
<proteinExistence type="inferred from homology"/>
<evidence type="ECO:0000256" key="4">
    <source>
        <dbReference type="ARBA" id="ARBA00022741"/>
    </source>
</evidence>
<dbReference type="GO" id="GO:0007346">
    <property type="term" value="P:regulation of mitotic cell cycle"/>
    <property type="evidence" value="ECO:0007669"/>
    <property type="project" value="TreeGrafter"/>
</dbReference>
<dbReference type="PROSITE" id="PS00108">
    <property type="entry name" value="PROTEIN_KINASE_ST"/>
    <property type="match status" value="1"/>
</dbReference>
<evidence type="ECO:0000256" key="6">
    <source>
        <dbReference type="ARBA" id="ARBA00022840"/>
    </source>
</evidence>
<accession>A0A699ZFY9</accession>
<evidence type="ECO:0000256" key="2">
    <source>
        <dbReference type="ARBA" id="ARBA00022527"/>
    </source>
</evidence>
<dbReference type="GO" id="GO:0005524">
    <property type="term" value="F:ATP binding"/>
    <property type="evidence" value="ECO:0007669"/>
    <property type="project" value="UniProtKB-KW"/>
</dbReference>
<keyword evidence="6" id="KW-0067">ATP-binding</keyword>
<dbReference type="Proteomes" id="UP000485058">
    <property type="component" value="Unassembled WGS sequence"/>
</dbReference>
<dbReference type="PROSITE" id="PS50011">
    <property type="entry name" value="PROTEIN_KINASE_DOM"/>
    <property type="match status" value="1"/>
</dbReference>
<comment type="caution">
    <text evidence="8">The sequence shown here is derived from an EMBL/GenBank/DDBJ whole genome shotgun (WGS) entry which is preliminary data.</text>
</comment>
<organism evidence="8 9">
    <name type="scientific">Haematococcus lacustris</name>
    <name type="common">Green alga</name>
    <name type="synonym">Haematococcus pluvialis</name>
    <dbReference type="NCBI Taxonomy" id="44745"/>
    <lineage>
        <taxon>Eukaryota</taxon>
        <taxon>Viridiplantae</taxon>
        <taxon>Chlorophyta</taxon>
        <taxon>core chlorophytes</taxon>
        <taxon>Chlorophyceae</taxon>
        <taxon>CS clade</taxon>
        <taxon>Chlamydomonadales</taxon>
        <taxon>Haematococcaceae</taxon>
        <taxon>Haematococcus</taxon>
    </lineage>
</organism>
<gene>
    <name evidence="8" type="ORF">HaLaN_18025</name>
</gene>
<dbReference type="GO" id="GO:0005634">
    <property type="term" value="C:nucleus"/>
    <property type="evidence" value="ECO:0007669"/>
    <property type="project" value="TreeGrafter"/>
</dbReference>
<dbReference type="SMART" id="SM00220">
    <property type="entry name" value="S_TKc"/>
    <property type="match status" value="1"/>
</dbReference>
<keyword evidence="5" id="KW-0418">Kinase</keyword>
<dbReference type="InterPro" id="IPR000719">
    <property type="entry name" value="Prot_kinase_dom"/>
</dbReference>
<keyword evidence="8" id="KW-0132">Cell division</keyword>
<dbReference type="EMBL" id="BLLF01001706">
    <property type="protein sequence ID" value="GFH20835.1"/>
    <property type="molecule type" value="Genomic_DNA"/>
</dbReference>
<comment type="similarity">
    <text evidence="1">Belongs to the protein kinase superfamily. CMGC Ser/Thr protein kinase family. CDC2/CDKX subfamily.</text>
</comment>
<protein>
    <submittedName>
        <fullName evidence="8">Cell division cycle 2</fullName>
    </submittedName>
</protein>
<dbReference type="Gene3D" id="1.10.510.10">
    <property type="entry name" value="Transferase(Phosphotransferase) domain 1"/>
    <property type="match status" value="1"/>
</dbReference>
<dbReference type="FunFam" id="1.10.510.10:FF:000624">
    <property type="entry name" value="Mitogen-activated protein kinase"/>
    <property type="match status" value="1"/>
</dbReference>
<dbReference type="InterPro" id="IPR008271">
    <property type="entry name" value="Ser/Thr_kinase_AS"/>
</dbReference>